<dbReference type="InterPro" id="IPR011089">
    <property type="entry name" value="GmrSD_C"/>
</dbReference>
<dbReference type="Proteomes" id="UP000279909">
    <property type="component" value="Unassembled WGS sequence"/>
</dbReference>
<dbReference type="OrthoDB" id="9798761at2"/>
<evidence type="ECO:0000313" key="3">
    <source>
        <dbReference type="EMBL" id="RNC97386.1"/>
    </source>
</evidence>
<gene>
    <name evidence="3" type="ORF">EC501_15670</name>
</gene>
<evidence type="ECO:0000259" key="1">
    <source>
        <dbReference type="Pfam" id="PF03235"/>
    </source>
</evidence>
<protein>
    <submittedName>
        <fullName evidence="3">DUF262 domain-containing protein</fullName>
    </submittedName>
</protein>
<dbReference type="Pfam" id="PF03235">
    <property type="entry name" value="GmrSD_N"/>
    <property type="match status" value="1"/>
</dbReference>
<evidence type="ECO:0000259" key="2">
    <source>
        <dbReference type="Pfam" id="PF07510"/>
    </source>
</evidence>
<dbReference type="AlphaFoldDB" id="A0A3M8H4N9"/>
<keyword evidence="4" id="KW-1185">Reference proteome</keyword>
<organism evidence="3 4">
    <name type="scientific">Lysinibacillus halotolerans</name>
    <dbReference type="NCBI Taxonomy" id="1368476"/>
    <lineage>
        <taxon>Bacteria</taxon>
        <taxon>Bacillati</taxon>
        <taxon>Bacillota</taxon>
        <taxon>Bacilli</taxon>
        <taxon>Bacillales</taxon>
        <taxon>Bacillaceae</taxon>
        <taxon>Lysinibacillus</taxon>
    </lineage>
</organism>
<proteinExistence type="predicted"/>
<sequence>MEAGPIKLLKLLGEHKSTFNIPVYQRNYEWTKDQVKQYFRDVEAILEENSGGGHFLGTIVFVSNEKPGLIMERIIIDGQQRITTTFLLLKAIYDLLDANNPAEKGRKEEIFDTYIINKFVDDQYKLKLKPVEDDRKAYSDLIESVPNAKESKVFTNYELFKTLINNSKYDPNSIFDALSLVEIVYISLDKNSPKENPQIIFESLNSTGLSLTEADLIRNFVLMSLDYDDQSKLYKKYWITIEKFLSNARISEFIRGFLSMKSGTTVNKQKVYSEFKKFYYKNHYSSEDILRELVKYAKYYHWFINLNSDIESINERLWSLQQLKSTVVYPYLLELFDDFFHKQVIDEFELIQTIELINSYLYRRAICAKPTNALNKVFASMAKNVAANKNAGKSHIDSVIDYLMSKDGSAIFPRNEEFKRHFVEFEIYRSRKDIATYTLYSIEKHFHKEVVENIDLTIEHIMPKVITPKWNIDLGRDAEEVHKVYRDTIGNLTLTKYNSEMSNKSFGEKKDFYANSNIKITRDINQYDNWNKESIINRANKLFEIANEIWPMPVDNYKDTEGNVLQSSIEYSISENLNVTGYKPDKLIFDDEEIVVTTWKEMLTEMCLQLLDFDRELFYSLLQNNNYKKIISTNQENFRKPINITTDIYLETHFSAKDIYSYIQLLAKEYGIEEDVYFIIK</sequence>
<dbReference type="InterPro" id="IPR004919">
    <property type="entry name" value="GmrSD_N"/>
</dbReference>
<dbReference type="PANTHER" id="PTHR35149">
    <property type="entry name" value="SLL5132 PROTEIN"/>
    <property type="match status" value="1"/>
</dbReference>
<dbReference type="EMBL" id="RHLQ01000051">
    <property type="protein sequence ID" value="RNC97386.1"/>
    <property type="molecule type" value="Genomic_DNA"/>
</dbReference>
<feature type="domain" description="GmrSD restriction endonucleases N-terminal" evidence="1">
    <location>
        <begin position="9"/>
        <end position="221"/>
    </location>
</feature>
<reference evidence="3 4" key="1">
    <citation type="journal article" date="2014" name="Int. J. Syst. Evol. Microbiol.">
        <title>Lysinibacillus halotolerans sp. nov., isolated from saline-alkaline soil.</title>
        <authorList>
            <person name="Kong D."/>
            <person name="Wang Y."/>
            <person name="Zhao B."/>
            <person name="Li Y."/>
            <person name="Song J."/>
            <person name="Zhai Y."/>
            <person name="Zhang C."/>
            <person name="Wang H."/>
            <person name="Chen X."/>
            <person name="Zhao B."/>
            <person name="Ruan Z."/>
        </authorList>
    </citation>
    <scope>NUCLEOTIDE SEQUENCE [LARGE SCALE GENOMIC DNA]</scope>
    <source>
        <strain evidence="3 4">MCCC 1A12703</strain>
    </source>
</reference>
<dbReference type="PANTHER" id="PTHR35149:SF2">
    <property type="entry name" value="DUF262 DOMAIN-CONTAINING PROTEIN"/>
    <property type="match status" value="1"/>
</dbReference>
<feature type="domain" description="GmrSD restriction endonucleases C-terminal" evidence="2">
    <location>
        <begin position="412"/>
        <end position="544"/>
    </location>
</feature>
<name>A0A3M8H4N9_9BACI</name>
<comment type="caution">
    <text evidence="3">The sequence shown here is derived from an EMBL/GenBank/DDBJ whole genome shotgun (WGS) entry which is preliminary data.</text>
</comment>
<dbReference type="Pfam" id="PF07510">
    <property type="entry name" value="GmrSD_C"/>
    <property type="match status" value="1"/>
</dbReference>
<accession>A0A3M8H4N9</accession>
<dbReference type="RefSeq" id="WP_122973291.1">
    <property type="nucleotide sequence ID" value="NZ_RHLQ01000051.1"/>
</dbReference>
<evidence type="ECO:0000313" key="4">
    <source>
        <dbReference type="Proteomes" id="UP000279909"/>
    </source>
</evidence>